<protein>
    <recommendedName>
        <fullName evidence="1">TfoX N-terminal domain-containing protein</fullName>
    </recommendedName>
</protein>
<keyword evidence="3" id="KW-1185">Reference proteome</keyword>
<proteinExistence type="predicted"/>
<reference evidence="2 3" key="1">
    <citation type="submission" date="2017-02" db="EMBL/GenBank/DDBJ databases">
        <authorList>
            <person name="Peterson S.W."/>
        </authorList>
    </citation>
    <scope>NUCLEOTIDE SEQUENCE [LARGE SCALE GENOMIC DNA]</scope>
    <source>
        <strain evidence="2 3">B Mb 05.01</strain>
    </source>
</reference>
<dbReference type="SUPFAM" id="SSF159894">
    <property type="entry name" value="YgaC/TfoX-N like"/>
    <property type="match status" value="1"/>
</dbReference>
<evidence type="ECO:0000313" key="3">
    <source>
        <dbReference type="Proteomes" id="UP000196320"/>
    </source>
</evidence>
<dbReference type="Proteomes" id="UP000196320">
    <property type="component" value="Unassembled WGS sequence"/>
</dbReference>
<feature type="domain" description="TfoX N-terminal" evidence="1">
    <location>
        <begin position="2"/>
        <end position="80"/>
    </location>
</feature>
<evidence type="ECO:0000313" key="2">
    <source>
        <dbReference type="EMBL" id="SJN21284.1"/>
    </source>
</evidence>
<dbReference type="InterPro" id="IPR007076">
    <property type="entry name" value="TfoX_N"/>
</dbReference>
<evidence type="ECO:0000259" key="1">
    <source>
        <dbReference type="Pfam" id="PF04993"/>
    </source>
</evidence>
<sequence length="88" mass="9379">MKMFGGVSFMVDERMLVAVRNDGELLLRIDPADSERLLDEPGAHEALMGADRPMGAGWISVRSDVLEGPGLGEWLGRALAFHAGQAGG</sequence>
<organism evidence="2 3">
    <name type="scientific">Microbacterium esteraromaticum</name>
    <dbReference type="NCBI Taxonomy" id="57043"/>
    <lineage>
        <taxon>Bacteria</taxon>
        <taxon>Bacillati</taxon>
        <taxon>Actinomycetota</taxon>
        <taxon>Actinomycetes</taxon>
        <taxon>Micrococcales</taxon>
        <taxon>Microbacteriaceae</taxon>
        <taxon>Microbacterium</taxon>
    </lineage>
</organism>
<dbReference type="Pfam" id="PF04993">
    <property type="entry name" value="TfoX_N"/>
    <property type="match status" value="1"/>
</dbReference>
<dbReference type="EMBL" id="FUKO01000011">
    <property type="protein sequence ID" value="SJN21284.1"/>
    <property type="molecule type" value="Genomic_DNA"/>
</dbReference>
<dbReference type="Gene3D" id="3.30.1460.30">
    <property type="entry name" value="YgaC/TfoX-N like chaperone"/>
    <property type="match status" value="1"/>
</dbReference>
<dbReference type="AlphaFoldDB" id="A0A1R4INR8"/>
<name>A0A1R4INR8_9MICO</name>
<gene>
    <name evidence="2" type="ORF">FM104_03065</name>
</gene>
<accession>A0A1R4INR8</accession>